<dbReference type="Proteomes" id="UP000612899">
    <property type="component" value="Unassembled WGS sequence"/>
</dbReference>
<feature type="region of interest" description="Disordered" evidence="1">
    <location>
        <begin position="34"/>
        <end position="57"/>
    </location>
</feature>
<protein>
    <submittedName>
        <fullName evidence="2">Uncharacterized protein</fullName>
    </submittedName>
</protein>
<proteinExistence type="predicted"/>
<gene>
    <name evidence="2" type="ORF">Rhe02_47100</name>
</gene>
<accession>A0A8J3VI70</accession>
<sequence>MGRRIRVTALRNKEQNLRLYVLALLALVRQMQEAEQQQKDDGALPAAPEGSEEVGHD</sequence>
<evidence type="ECO:0000256" key="1">
    <source>
        <dbReference type="SAM" id="MobiDB-lite"/>
    </source>
</evidence>
<comment type="caution">
    <text evidence="2">The sequence shown here is derived from an EMBL/GenBank/DDBJ whole genome shotgun (WGS) entry which is preliminary data.</text>
</comment>
<keyword evidence="3" id="KW-1185">Reference proteome</keyword>
<dbReference type="AlphaFoldDB" id="A0A8J3VI70"/>
<dbReference type="EMBL" id="BONY01000029">
    <property type="protein sequence ID" value="GIH06643.1"/>
    <property type="molecule type" value="Genomic_DNA"/>
</dbReference>
<organism evidence="2 3">
    <name type="scientific">Rhizocola hellebori</name>
    <dbReference type="NCBI Taxonomy" id="1392758"/>
    <lineage>
        <taxon>Bacteria</taxon>
        <taxon>Bacillati</taxon>
        <taxon>Actinomycetota</taxon>
        <taxon>Actinomycetes</taxon>
        <taxon>Micromonosporales</taxon>
        <taxon>Micromonosporaceae</taxon>
        <taxon>Rhizocola</taxon>
    </lineage>
</organism>
<evidence type="ECO:0000313" key="3">
    <source>
        <dbReference type="Proteomes" id="UP000612899"/>
    </source>
</evidence>
<name>A0A8J3VI70_9ACTN</name>
<reference evidence="2" key="1">
    <citation type="submission" date="2021-01" db="EMBL/GenBank/DDBJ databases">
        <title>Whole genome shotgun sequence of Rhizocola hellebori NBRC 109834.</title>
        <authorList>
            <person name="Komaki H."/>
            <person name="Tamura T."/>
        </authorList>
    </citation>
    <scope>NUCLEOTIDE SEQUENCE</scope>
    <source>
        <strain evidence="2">NBRC 109834</strain>
    </source>
</reference>
<evidence type="ECO:0000313" key="2">
    <source>
        <dbReference type="EMBL" id="GIH06643.1"/>
    </source>
</evidence>